<organism evidence="1 2">
    <name type="scientific">Flavobacterium sinopsychrotolerans</name>
    <dbReference type="NCBI Taxonomy" id="604089"/>
    <lineage>
        <taxon>Bacteria</taxon>
        <taxon>Pseudomonadati</taxon>
        <taxon>Bacteroidota</taxon>
        <taxon>Flavobacteriia</taxon>
        <taxon>Flavobacteriales</taxon>
        <taxon>Flavobacteriaceae</taxon>
        <taxon>Flavobacterium</taxon>
    </lineage>
</organism>
<keyword evidence="2" id="KW-1185">Reference proteome</keyword>
<dbReference type="EMBL" id="FODN01000001">
    <property type="protein sequence ID" value="SEN56853.1"/>
    <property type="molecule type" value="Genomic_DNA"/>
</dbReference>
<protein>
    <submittedName>
        <fullName evidence="1">Uncharacterized protein</fullName>
    </submittedName>
</protein>
<sequence>MKNTINTKKGFFTIIERYGKDFRIEKFDPYADNHNILYVEFFSNFNLGVEELSNLFKKFEPEIIQIMKFNIDRNIEFYHNHFDIDYQLIDSLSIALSPKDVTFKDYYEISCSKFLKMDIKSESLEYLKGLTSIEKRNAYGFS</sequence>
<accession>A0A1H8HL31</accession>
<evidence type="ECO:0000313" key="2">
    <source>
        <dbReference type="Proteomes" id="UP000198657"/>
    </source>
</evidence>
<proteinExistence type="predicted"/>
<name>A0A1H8HL31_9FLAO</name>
<evidence type="ECO:0000313" key="1">
    <source>
        <dbReference type="EMBL" id="SEN56853.1"/>
    </source>
</evidence>
<dbReference type="AlphaFoldDB" id="A0A1H8HL31"/>
<reference evidence="2" key="1">
    <citation type="submission" date="2016-10" db="EMBL/GenBank/DDBJ databases">
        <authorList>
            <person name="Varghese N."/>
            <person name="Submissions S."/>
        </authorList>
    </citation>
    <scope>NUCLEOTIDE SEQUENCE [LARGE SCALE GENOMIC DNA]</scope>
    <source>
        <strain evidence="2">CGMCC 1.8704</strain>
    </source>
</reference>
<dbReference type="STRING" id="604089.SAMN04487942_0238"/>
<gene>
    <name evidence="1" type="ORF">SAMN04487942_0238</name>
</gene>
<dbReference type="Proteomes" id="UP000198657">
    <property type="component" value="Unassembled WGS sequence"/>
</dbReference>
<dbReference type="RefSeq" id="WP_091164453.1">
    <property type="nucleotide sequence ID" value="NZ_FODN01000001.1"/>
</dbReference>